<dbReference type="AlphaFoldDB" id="A0A6N4UZU3"/>
<geneLocation type="plasmid" evidence="2 3">
    <name>pJCM12272</name>
</geneLocation>
<dbReference type="KEGG" id="malv:MALV_57010"/>
<dbReference type="Pfam" id="PF14216">
    <property type="entry name" value="DUF4326"/>
    <property type="match status" value="1"/>
</dbReference>
<keyword evidence="3" id="KW-1185">Reference proteome</keyword>
<name>A0A6N4UZU3_9MYCO</name>
<organism evidence="2 3">
    <name type="scientific">Mycolicibacterium alvei</name>
    <dbReference type="NCBI Taxonomy" id="67081"/>
    <lineage>
        <taxon>Bacteria</taxon>
        <taxon>Bacillati</taxon>
        <taxon>Actinomycetota</taxon>
        <taxon>Actinomycetes</taxon>
        <taxon>Mycobacteriales</taxon>
        <taxon>Mycobacteriaceae</taxon>
        <taxon>Mycolicibacterium</taxon>
    </lineage>
</organism>
<reference evidence="2 3" key="1">
    <citation type="journal article" date="2019" name="Emerg. Microbes Infect.">
        <title>Comprehensive subspecies identification of 175 nontuberculous mycobacteria species based on 7547 genomic profiles.</title>
        <authorList>
            <person name="Matsumoto Y."/>
            <person name="Kinjo T."/>
            <person name="Motooka D."/>
            <person name="Nabeya D."/>
            <person name="Jung N."/>
            <person name="Uechi K."/>
            <person name="Horii T."/>
            <person name="Iida T."/>
            <person name="Fujita J."/>
            <person name="Nakamura S."/>
        </authorList>
    </citation>
    <scope>NUCLEOTIDE SEQUENCE [LARGE SCALE GENOMIC DNA]</scope>
    <source>
        <strain evidence="2 3">JCM 12272</strain>
        <plasmid evidence="2">pJCM12272</plasmid>
    </source>
</reference>
<evidence type="ECO:0000313" key="2">
    <source>
        <dbReference type="EMBL" id="BBX30576.1"/>
    </source>
</evidence>
<keyword evidence="2" id="KW-0614">Plasmid</keyword>
<protein>
    <recommendedName>
        <fullName evidence="1">DUF4326 domain-containing protein</fullName>
    </recommendedName>
</protein>
<proteinExistence type="predicted"/>
<accession>A0A6N4UZU3</accession>
<evidence type="ECO:0000259" key="1">
    <source>
        <dbReference type="Pfam" id="PF14216"/>
    </source>
</evidence>
<dbReference type="InterPro" id="IPR025475">
    <property type="entry name" value="DUF4326"/>
</dbReference>
<feature type="domain" description="DUF4326" evidence="1">
    <location>
        <begin position="2"/>
        <end position="105"/>
    </location>
</feature>
<dbReference type="Proteomes" id="UP000466906">
    <property type="component" value="Plasmid pJCM12272"/>
</dbReference>
<evidence type="ECO:0000313" key="3">
    <source>
        <dbReference type="Proteomes" id="UP000466906"/>
    </source>
</evidence>
<gene>
    <name evidence="2" type="ORF">MALV_57010</name>
</gene>
<dbReference type="EMBL" id="AP022566">
    <property type="protein sequence ID" value="BBX30576.1"/>
    <property type="molecule type" value="Genomic_DNA"/>
</dbReference>
<sequence>MARPSRHGNPFRVVGLSVVGMSWPEVTEWDRAVVAMPDAEVLYTCAPDRCAAVAHAVALYRQLLRFRQSNWSPARFDSWLQPVRRRDLACYCALDQPCHADVLLEIAGGLS</sequence>